<dbReference type="EMBL" id="QSJG01000002">
    <property type="protein sequence ID" value="RHD58657.1"/>
    <property type="molecule type" value="Genomic_DNA"/>
</dbReference>
<feature type="domain" description="Response regulatory" evidence="2">
    <location>
        <begin position="12"/>
        <end position="125"/>
    </location>
</feature>
<dbReference type="PANTHER" id="PTHR37299:SF1">
    <property type="entry name" value="STAGE 0 SPORULATION PROTEIN A HOMOLOG"/>
    <property type="match status" value="1"/>
</dbReference>
<dbReference type="InterPro" id="IPR001789">
    <property type="entry name" value="Sig_transdc_resp-reg_receiver"/>
</dbReference>
<evidence type="ECO:0000313" key="5">
    <source>
        <dbReference type="EMBL" id="RHH43884.1"/>
    </source>
</evidence>
<dbReference type="EMBL" id="QRJS01000020">
    <property type="protein sequence ID" value="RHH43884.1"/>
    <property type="molecule type" value="Genomic_DNA"/>
</dbReference>
<dbReference type="PANTHER" id="PTHR37299">
    <property type="entry name" value="TRANSCRIPTIONAL REGULATOR-RELATED"/>
    <property type="match status" value="1"/>
</dbReference>
<feature type="domain" description="HTH LytTR-type" evidence="3">
    <location>
        <begin position="161"/>
        <end position="262"/>
    </location>
</feature>
<evidence type="ECO:0000313" key="6">
    <source>
        <dbReference type="Proteomes" id="UP000284361"/>
    </source>
</evidence>
<feature type="modified residue" description="4-aspartylphosphate" evidence="1">
    <location>
        <position position="65"/>
    </location>
</feature>
<dbReference type="AlphaFoldDB" id="A0A414WYA7"/>
<dbReference type="Gene3D" id="3.40.50.2300">
    <property type="match status" value="1"/>
</dbReference>
<dbReference type="SMART" id="SM00850">
    <property type="entry name" value="LytTR"/>
    <property type="match status" value="1"/>
</dbReference>
<dbReference type="GO" id="GO:0003677">
    <property type="term" value="F:DNA binding"/>
    <property type="evidence" value="ECO:0007669"/>
    <property type="project" value="UniProtKB-KW"/>
</dbReference>
<comment type="caution">
    <text evidence="5">The sequence shown here is derived from an EMBL/GenBank/DDBJ whole genome shotgun (WGS) entry which is preliminary data.</text>
</comment>
<proteinExistence type="predicted"/>
<dbReference type="Proteomes" id="UP000284998">
    <property type="component" value="Unassembled WGS sequence"/>
</dbReference>
<evidence type="ECO:0000256" key="1">
    <source>
        <dbReference type="PROSITE-ProRule" id="PRU00169"/>
    </source>
</evidence>
<sequence length="262" mass="29700">MSNPLQPKRGGKTLIIEDEKAALRNLKAVMQEVDTDFEIVGEVDSIFDGVEWFRTHPMPEPVFMDIHLADGSAFDICAQVDITCPIIFTTACDEYALRAFKVNSVAYLLKPISRTDLREAMYKLELLGGQVKEEKQPDLSAIIRSLKKEENYKTHFLVPVKGDKLLPVSVEAIQYFYISNGLVKAVDSEGKEFVFSQSLDELAEQLNPHDFFRANRQFIVSRKAVSDISLWFNGRLAINLKVPVPEKIIISKAKASELKDWF</sequence>
<reference evidence="6 7" key="1">
    <citation type="submission" date="2018-08" db="EMBL/GenBank/DDBJ databases">
        <title>A genome reference for cultivated species of the human gut microbiota.</title>
        <authorList>
            <person name="Zou Y."/>
            <person name="Xue W."/>
            <person name="Luo G."/>
        </authorList>
    </citation>
    <scope>NUCLEOTIDE SEQUENCE [LARGE SCALE GENOMIC DNA]</scope>
    <source>
        <strain evidence="5 7">AM17-44</strain>
        <strain evidence="4 6">AM31-10</strain>
    </source>
</reference>
<dbReference type="InterPro" id="IPR007492">
    <property type="entry name" value="LytTR_DNA-bd_dom"/>
</dbReference>
<dbReference type="InterPro" id="IPR046947">
    <property type="entry name" value="LytR-like"/>
</dbReference>
<evidence type="ECO:0000259" key="2">
    <source>
        <dbReference type="PROSITE" id="PS50110"/>
    </source>
</evidence>
<name>A0A414WYA7_9BACT</name>
<dbReference type="SUPFAM" id="SSF52172">
    <property type="entry name" value="CheY-like"/>
    <property type="match status" value="1"/>
</dbReference>
<dbReference type="PROSITE" id="PS50110">
    <property type="entry name" value="RESPONSE_REGULATORY"/>
    <property type="match status" value="1"/>
</dbReference>
<protein>
    <submittedName>
        <fullName evidence="5">DNA-binding response regulator</fullName>
    </submittedName>
</protein>
<evidence type="ECO:0000259" key="3">
    <source>
        <dbReference type="PROSITE" id="PS50930"/>
    </source>
</evidence>
<dbReference type="PROSITE" id="PS50930">
    <property type="entry name" value="HTH_LYTTR"/>
    <property type="match status" value="1"/>
</dbReference>
<dbReference type="InterPro" id="IPR011006">
    <property type="entry name" value="CheY-like_superfamily"/>
</dbReference>
<evidence type="ECO:0000313" key="7">
    <source>
        <dbReference type="Proteomes" id="UP000284998"/>
    </source>
</evidence>
<dbReference type="Pfam" id="PF04397">
    <property type="entry name" value="LytTR"/>
    <property type="match status" value="1"/>
</dbReference>
<keyword evidence="1" id="KW-0597">Phosphoprotein</keyword>
<dbReference type="SMART" id="SM00448">
    <property type="entry name" value="REC"/>
    <property type="match status" value="1"/>
</dbReference>
<accession>A0A414WYA7</accession>
<keyword evidence="5" id="KW-0238">DNA-binding</keyword>
<dbReference type="Pfam" id="PF00072">
    <property type="entry name" value="Response_reg"/>
    <property type="match status" value="1"/>
</dbReference>
<dbReference type="GO" id="GO:0000156">
    <property type="term" value="F:phosphorelay response regulator activity"/>
    <property type="evidence" value="ECO:0007669"/>
    <property type="project" value="InterPro"/>
</dbReference>
<dbReference type="Proteomes" id="UP000284361">
    <property type="component" value="Unassembled WGS sequence"/>
</dbReference>
<gene>
    <name evidence="5" type="ORF">DW204_08975</name>
    <name evidence="4" type="ORF">DW789_01925</name>
</gene>
<dbReference type="FunFam" id="3.40.50.2300:FF:000361">
    <property type="entry name" value="Two-component system response regulator"/>
    <property type="match status" value="1"/>
</dbReference>
<dbReference type="Gene3D" id="2.40.50.1020">
    <property type="entry name" value="LytTr DNA-binding domain"/>
    <property type="match status" value="1"/>
</dbReference>
<organism evidence="5 7">
    <name type="scientific">Phocaeicola plebeius</name>
    <dbReference type="NCBI Taxonomy" id="310297"/>
    <lineage>
        <taxon>Bacteria</taxon>
        <taxon>Pseudomonadati</taxon>
        <taxon>Bacteroidota</taxon>
        <taxon>Bacteroidia</taxon>
        <taxon>Bacteroidales</taxon>
        <taxon>Bacteroidaceae</taxon>
        <taxon>Phocaeicola</taxon>
    </lineage>
</organism>
<evidence type="ECO:0000313" key="4">
    <source>
        <dbReference type="EMBL" id="RHD58657.1"/>
    </source>
</evidence>